<comment type="caution">
    <text evidence="12">The sequence shown here is derived from an EMBL/GenBank/DDBJ whole genome shotgun (WGS) entry which is preliminary data.</text>
</comment>
<dbReference type="Pfam" id="PF00071">
    <property type="entry name" value="Ras"/>
    <property type="match status" value="1"/>
</dbReference>
<dbReference type="SMART" id="SM00175">
    <property type="entry name" value="RAB"/>
    <property type="match status" value="1"/>
</dbReference>
<dbReference type="GO" id="GO:0005886">
    <property type="term" value="C:plasma membrane"/>
    <property type="evidence" value="ECO:0007669"/>
    <property type="project" value="UniProtKB-SubCell"/>
</dbReference>
<proteinExistence type="inferred from homology"/>
<dbReference type="Proteomes" id="UP001211907">
    <property type="component" value="Unassembled WGS sequence"/>
</dbReference>
<evidence type="ECO:0000256" key="1">
    <source>
        <dbReference type="ARBA" id="ARBA00004342"/>
    </source>
</evidence>
<dbReference type="CDD" id="cd00157">
    <property type="entry name" value="Rho"/>
    <property type="match status" value="1"/>
</dbReference>
<dbReference type="AlphaFoldDB" id="A0AAD5T337"/>
<keyword evidence="6" id="KW-0342">GTP-binding</keyword>
<dbReference type="Gene3D" id="3.40.33.10">
    <property type="entry name" value="CAP"/>
    <property type="match status" value="1"/>
</dbReference>
<gene>
    <name evidence="12" type="primary">RHO1_6</name>
    <name evidence="12" type="ORF">HK100_009656</name>
</gene>
<dbReference type="Pfam" id="PF00188">
    <property type="entry name" value="CAP"/>
    <property type="match status" value="1"/>
</dbReference>
<evidence type="ECO:0000256" key="8">
    <source>
        <dbReference type="ARBA" id="ARBA00023288"/>
    </source>
</evidence>
<keyword evidence="5" id="KW-0547">Nucleotide-binding</keyword>
<accession>A0AAD5T337</accession>
<evidence type="ECO:0000256" key="2">
    <source>
        <dbReference type="ARBA" id="ARBA00010142"/>
    </source>
</evidence>
<evidence type="ECO:0000256" key="6">
    <source>
        <dbReference type="ARBA" id="ARBA00023134"/>
    </source>
</evidence>
<name>A0AAD5T337_9FUNG</name>
<keyword evidence="9" id="KW-0636">Prenylation</keyword>
<organism evidence="12 13">
    <name type="scientific">Physocladia obscura</name>
    <dbReference type="NCBI Taxonomy" id="109957"/>
    <lineage>
        <taxon>Eukaryota</taxon>
        <taxon>Fungi</taxon>
        <taxon>Fungi incertae sedis</taxon>
        <taxon>Chytridiomycota</taxon>
        <taxon>Chytridiomycota incertae sedis</taxon>
        <taxon>Chytridiomycetes</taxon>
        <taxon>Chytridiales</taxon>
        <taxon>Chytriomycetaceae</taxon>
        <taxon>Physocladia</taxon>
    </lineage>
</organism>
<dbReference type="GO" id="GO:0003924">
    <property type="term" value="F:GTPase activity"/>
    <property type="evidence" value="ECO:0007669"/>
    <property type="project" value="InterPro"/>
</dbReference>
<feature type="region of interest" description="Disordered" evidence="10">
    <location>
        <begin position="296"/>
        <end position="329"/>
    </location>
</feature>
<dbReference type="Gene3D" id="3.40.50.300">
    <property type="entry name" value="P-loop containing nucleotide triphosphate hydrolases"/>
    <property type="match status" value="1"/>
</dbReference>
<evidence type="ECO:0000256" key="9">
    <source>
        <dbReference type="ARBA" id="ARBA00023289"/>
    </source>
</evidence>
<dbReference type="SUPFAM" id="SSF55797">
    <property type="entry name" value="PR-1-like"/>
    <property type="match status" value="1"/>
</dbReference>
<dbReference type="SMART" id="SM00176">
    <property type="entry name" value="RAN"/>
    <property type="match status" value="1"/>
</dbReference>
<dbReference type="PROSITE" id="PS51421">
    <property type="entry name" value="RAS"/>
    <property type="match status" value="1"/>
</dbReference>
<evidence type="ECO:0000259" key="11">
    <source>
        <dbReference type="SMART" id="SM00198"/>
    </source>
</evidence>
<feature type="region of interest" description="Disordered" evidence="10">
    <location>
        <begin position="361"/>
        <end position="384"/>
    </location>
</feature>
<keyword evidence="7" id="KW-0472">Membrane</keyword>
<dbReference type="EMBL" id="JADGJH010000502">
    <property type="protein sequence ID" value="KAJ3127630.1"/>
    <property type="molecule type" value="Genomic_DNA"/>
</dbReference>
<keyword evidence="13" id="KW-1185">Reference proteome</keyword>
<dbReference type="InterPro" id="IPR035940">
    <property type="entry name" value="CAP_sf"/>
</dbReference>
<sequence>MARSNGPIKRKLVVVGDAGSGKTCLLIVYVRQEFPEEYVPTVFETHTAHVIAHGQTVGLSLWDTAGQEGFEQIRRMGYPDTNVLLMCFAVDDRDSFENVLQKWIPEVSYYAKGVPIILVACKADQRTSPSRIAELQANGQSFVQPDEGLDLARRIGAKQYIECSAKTGARVNDVFTDAAKLTLDPPKQNKQREMGWQRLLLVIAMTAITETETVTGMYLGKTAMGHAHPGLLVQIASNCNATLAISGTPTCTQLAELTGITLATFQALNPGLDCAHALASDTTPAVCVPLSASISTSATSNSSSTNGGSSATTVGSSSSGSSSVNGTHSSGNGTGVIAAGVTATATATAISTVPTTTTTTLATTQATQQADSSGSSSDTNGELSSSDAATLLALHNAFRANNGVASSLGWDAGLASQAGDWAATLAGQGCLFEHGDYGSDGQNMAMGEGDAGYVDSSVTDLFNEWAGESLDDGELNHATQVAWASTSSVGCGAAWGQDDNLGQLCYILVCDYYPAGNVLGEYWQTA</sequence>
<evidence type="ECO:0000256" key="3">
    <source>
        <dbReference type="ARBA" id="ARBA00022475"/>
    </source>
</evidence>
<protein>
    <submittedName>
        <fullName evidence="12">GTP-binding protein Rho1</fullName>
    </submittedName>
</protein>
<dbReference type="InterPro" id="IPR027417">
    <property type="entry name" value="P-loop_NTPase"/>
</dbReference>
<feature type="domain" description="SCP" evidence="11">
    <location>
        <begin position="386"/>
        <end position="520"/>
    </location>
</feature>
<dbReference type="SMART" id="SM00174">
    <property type="entry name" value="RHO"/>
    <property type="match status" value="1"/>
</dbReference>
<dbReference type="InterPro" id="IPR003578">
    <property type="entry name" value="Small_GTPase_Rho"/>
</dbReference>
<reference evidence="12" key="1">
    <citation type="submission" date="2020-05" db="EMBL/GenBank/DDBJ databases">
        <title>Phylogenomic resolution of chytrid fungi.</title>
        <authorList>
            <person name="Stajich J.E."/>
            <person name="Amses K."/>
            <person name="Simmons R."/>
            <person name="Seto K."/>
            <person name="Myers J."/>
            <person name="Bonds A."/>
            <person name="Quandt C.A."/>
            <person name="Barry K."/>
            <person name="Liu P."/>
            <person name="Grigoriev I."/>
            <person name="Longcore J.E."/>
            <person name="James T.Y."/>
        </authorList>
    </citation>
    <scope>NUCLEOTIDE SEQUENCE</scope>
    <source>
        <strain evidence="12">JEL0513</strain>
    </source>
</reference>
<comment type="subcellular location">
    <subcellularLocation>
        <location evidence="1">Cell membrane</location>
        <topology evidence="1">Lipid-anchor</topology>
        <orientation evidence="1">Cytoplasmic side</orientation>
    </subcellularLocation>
</comment>
<evidence type="ECO:0000256" key="10">
    <source>
        <dbReference type="SAM" id="MobiDB-lite"/>
    </source>
</evidence>
<dbReference type="InterPro" id="IPR014044">
    <property type="entry name" value="CAP_dom"/>
</dbReference>
<dbReference type="GO" id="GO:0005525">
    <property type="term" value="F:GTP binding"/>
    <property type="evidence" value="ECO:0007669"/>
    <property type="project" value="UniProtKB-KW"/>
</dbReference>
<dbReference type="PRINTS" id="PR00449">
    <property type="entry name" value="RASTRNSFRMNG"/>
</dbReference>
<dbReference type="PANTHER" id="PTHR24072">
    <property type="entry name" value="RHO FAMILY GTPASE"/>
    <property type="match status" value="1"/>
</dbReference>
<dbReference type="SMART" id="SM00198">
    <property type="entry name" value="SCP"/>
    <property type="match status" value="1"/>
</dbReference>
<evidence type="ECO:0000313" key="13">
    <source>
        <dbReference type="Proteomes" id="UP001211907"/>
    </source>
</evidence>
<evidence type="ECO:0000256" key="5">
    <source>
        <dbReference type="ARBA" id="ARBA00022741"/>
    </source>
</evidence>
<dbReference type="InterPro" id="IPR005225">
    <property type="entry name" value="Small_GTP-bd"/>
</dbReference>
<keyword evidence="8" id="KW-0449">Lipoprotein</keyword>
<comment type="similarity">
    <text evidence="2">Belongs to the small GTPase superfamily. Rho family.</text>
</comment>
<keyword evidence="3" id="KW-1003">Cell membrane</keyword>
<evidence type="ECO:0000256" key="4">
    <source>
        <dbReference type="ARBA" id="ARBA00022481"/>
    </source>
</evidence>
<dbReference type="InterPro" id="IPR001806">
    <property type="entry name" value="Small_GTPase"/>
</dbReference>
<evidence type="ECO:0000256" key="7">
    <source>
        <dbReference type="ARBA" id="ARBA00023136"/>
    </source>
</evidence>
<dbReference type="FunFam" id="3.40.50.300:FF:000983">
    <property type="entry name" value="Rho family GTPase"/>
    <property type="match status" value="1"/>
</dbReference>
<keyword evidence="4" id="KW-0488">Methylation</keyword>
<dbReference type="PROSITE" id="PS51420">
    <property type="entry name" value="RHO"/>
    <property type="match status" value="1"/>
</dbReference>
<evidence type="ECO:0000313" key="12">
    <source>
        <dbReference type="EMBL" id="KAJ3127630.1"/>
    </source>
</evidence>
<dbReference type="GO" id="GO:0007264">
    <property type="term" value="P:small GTPase-mediated signal transduction"/>
    <property type="evidence" value="ECO:0007669"/>
    <property type="project" value="InterPro"/>
</dbReference>
<dbReference type="PROSITE" id="PS51419">
    <property type="entry name" value="RAB"/>
    <property type="match status" value="1"/>
</dbReference>
<dbReference type="NCBIfam" id="TIGR00231">
    <property type="entry name" value="small_GTP"/>
    <property type="match status" value="1"/>
</dbReference>
<dbReference type="SMART" id="SM00173">
    <property type="entry name" value="RAS"/>
    <property type="match status" value="1"/>
</dbReference>
<dbReference type="SUPFAM" id="SSF52540">
    <property type="entry name" value="P-loop containing nucleoside triphosphate hydrolases"/>
    <property type="match status" value="1"/>
</dbReference>